<dbReference type="AlphaFoldDB" id="A0A6A3VHK4"/>
<evidence type="ECO:0008006" key="7">
    <source>
        <dbReference type="Google" id="ProtNLM"/>
    </source>
</evidence>
<feature type="compositionally biased region" description="Basic and acidic residues" evidence="2">
    <location>
        <begin position="22"/>
        <end position="43"/>
    </location>
</feature>
<comment type="caution">
    <text evidence="4">The sequence shown here is derived from an EMBL/GenBank/DDBJ whole genome shotgun (WGS) entry which is preliminary data.</text>
</comment>
<reference evidence="4 5" key="1">
    <citation type="submission" date="2018-08" db="EMBL/GenBank/DDBJ databases">
        <title>Genomic investigation of the strawberry pathogen Phytophthora fragariae indicates pathogenicity is determined by transcriptional variation in three key races.</title>
        <authorList>
            <person name="Adams T.M."/>
            <person name="Armitage A.D."/>
            <person name="Sobczyk M.K."/>
            <person name="Bates H.J."/>
            <person name="Dunwell J.M."/>
            <person name="Nellist C.F."/>
            <person name="Harrison R.J."/>
        </authorList>
    </citation>
    <scope>NUCLEOTIDE SEQUENCE [LARGE SCALE GENOMIC DNA]</scope>
    <source>
        <strain evidence="4 5">BC-1</strain>
        <strain evidence="3 6">ONT-3</strain>
    </source>
</reference>
<evidence type="ECO:0000313" key="4">
    <source>
        <dbReference type="EMBL" id="KAE9165749.1"/>
    </source>
</evidence>
<feature type="coiled-coil region" evidence="1">
    <location>
        <begin position="89"/>
        <end position="120"/>
    </location>
</feature>
<name>A0A6A3VHK4_9STRA</name>
<proteinExistence type="predicted"/>
<feature type="non-terminal residue" evidence="4">
    <location>
        <position position="1"/>
    </location>
</feature>
<evidence type="ECO:0000313" key="5">
    <source>
        <dbReference type="Proteomes" id="UP000440367"/>
    </source>
</evidence>
<evidence type="ECO:0000313" key="3">
    <source>
        <dbReference type="EMBL" id="KAE9059176.1"/>
    </source>
</evidence>
<organism evidence="4 5">
    <name type="scientific">Phytophthora fragariae</name>
    <dbReference type="NCBI Taxonomy" id="53985"/>
    <lineage>
        <taxon>Eukaryota</taxon>
        <taxon>Sar</taxon>
        <taxon>Stramenopiles</taxon>
        <taxon>Oomycota</taxon>
        <taxon>Peronosporomycetes</taxon>
        <taxon>Peronosporales</taxon>
        <taxon>Peronosporaceae</taxon>
        <taxon>Phytophthora</taxon>
    </lineage>
</organism>
<dbReference type="Proteomes" id="UP000488956">
    <property type="component" value="Unassembled WGS sequence"/>
</dbReference>
<dbReference type="Proteomes" id="UP000440367">
    <property type="component" value="Unassembled WGS sequence"/>
</dbReference>
<dbReference type="EMBL" id="QXFX01006131">
    <property type="protein sequence ID" value="KAE9059176.1"/>
    <property type="molecule type" value="Genomic_DNA"/>
</dbReference>
<keyword evidence="1" id="KW-0175">Coiled coil</keyword>
<evidence type="ECO:0000256" key="1">
    <source>
        <dbReference type="SAM" id="Coils"/>
    </source>
</evidence>
<protein>
    <recommendedName>
        <fullName evidence="7">Kinesin motor domain-containing protein</fullName>
    </recommendedName>
</protein>
<evidence type="ECO:0000256" key="2">
    <source>
        <dbReference type="SAM" id="MobiDB-lite"/>
    </source>
</evidence>
<dbReference type="EMBL" id="QXGD01005562">
    <property type="protein sequence ID" value="KAE9165749.1"/>
    <property type="molecule type" value="Genomic_DNA"/>
</dbReference>
<feature type="region of interest" description="Disordered" evidence="2">
    <location>
        <begin position="22"/>
        <end position="47"/>
    </location>
</feature>
<accession>A0A6A3VHK4</accession>
<gene>
    <name evidence="4" type="ORF">PF002_g31289</name>
    <name evidence="3" type="ORF">PF010_g30726</name>
</gene>
<evidence type="ECO:0000313" key="6">
    <source>
        <dbReference type="Proteomes" id="UP000488956"/>
    </source>
</evidence>
<sequence length="153" mass="17270">FTSTNATEDYAAVNKVVLYKELDEDKPSEESSEDTIRSLKESEEQTTETLQAIRLKLAETEARVVPAEEEREAASKALIEMESHSSAQIEELQAQQSAAVAALEEKKRELASEVLTLKTVHCIRSWINFHNPVHMYWIISKGKINSAKICHLQ</sequence>